<dbReference type="InterPro" id="IPR026612">
    <property type="entry name" value="STRA6-like"/>
</dbReference>
<sequence length="605" mass="69453">MVTVLRIMWKGLNQILLNYGFIILVYALFWGVVAFTTDMLNVFLTALETNSLCEGSLSDLLAENIAKWRETDTETTEELGTDFCSLTFASMIKYLLGPSIMIVILLGFLTKRKSMYTNIFGGRPGLPITVNLLDECKNRMAYVAAFGATTNSVIDLFKGEYYFKIDSTETWINVFVGMINVAGVGVVFYPIFACIATKARVVGSFIGFFYTTTWVVFWVAQQTCTKTYTHPSQGVVYYMTFTPIFIFLFILLVRFFLMMIKSIRLSASPTQLMDRHKQMEMNFYQAKYVMQLLKPGEQITEDLVADKSLELKRGGVFARIWNWAYHKFTKYVYKPIPGFQYSLRALCTFSVAWQAVYVFACQYFYIGQNALVQYNEFVDAIDPLLNVTNQTGIDFKRTLNSLASCINVSFYISAIVAFLMMTMFILRMMASYRAHFMRLCRGDTSFLPARRSAPTSLMVSCLRYSGYQIGYILWGFVILLIMTFMTSVIAAYQVIIPIASGTKSKFGEELGLLWPSIVFALFLYMVQFVLSKYLFLQNNGQSLALTNRRFFHIMSYFFFFFNVILGLISCLIRAIKGMIFGTLFLSRIDKSTLMREYEMLDRGKY</sequence>
<name>A0ABM0M3L2_SACKO</name>
<dbReference type="Pfam" id="PF14752">
    <property type="entry name" value="RBP_receptor"/>
    <property type="match status" value="1"/>
</dbReference>
<proteinExistence type="predicted"/>
<protein>
    <submittedName>
        <fullName evidence="10">Stimulated by retinoic acid gene 6 protein homolog</fullName>
    </submittedName>
</protein>
<feature type="transmembrane region" description="Helical" evidence="8">
    <location>
        <begin position="343"/>
        <end position="366"/>
    </location>
</feature>
<dbReference type="PANTHER" id="PTHR21444:SF15">
    <property type="entry name" value="RECEPTOR FOR RETINOL UPTAKE STRA6"/>
    <property type="match status" value="1"/>
</dbReference>
<comment type="subcellular location">
    <subcellularLocation>
        <location evidence="1">Cell membrane</location>
        <topology evidence="1">Multi-pass membrane protein</topology>
    </subcellularLocation>
</comment>
<evidence type="ECO:0000256" key="6">
    <source>
        <dbReference type="ARBA" id="ARBA00023136"/>
    </source>
</evidence>
<feature type="transmembrane region" description="Helical" evidence="8">
    <location>
        <begin position="512"/>
        <end position="535"/>
    </location>
</feature>
<dbReference type="RefSeq" id="XP_006814603.1">
    <property type="nucleotide sequence ID" value="XM_006814540.1"/>
</dbReference>
<feature type="transmembrane region" description="Helical" evidence="8">
    <location>
        <begin position="408"/>
        <end position="429"/>
    </location>
</feature>
<keyword evidence="3" id="KW-1003">Cell membrane</keyword>
<accession>A0ABM0M3L2</accession>
<feature type="transmembrane region" description="Helical" evidence="8">
    <location>
        <begin position="91"/>
        <end position="109"/>
    </location>
</feature>
<reference evidence="10" key="1">
    <citation type="submission" date="2025-08" db="UniProtKB">
        <authorList>
            <consortium name="RefSeq"/>
        </authorList>
    </citation>
    <scope>IDENTIFICATION</scope>
    <source>
        <tissue evidence="10">Testes</tissue>
    </source>
</reference>
<gene>
    <name evidence="10" type="primary">LOC102803797</name>
</gene>
<organism evidence="9 10">
    <name type="scientific">Saccoglossus kowalevskii</name>
    <name type="common">Acorn worm</name>
    <dbReference type="NCBI Taxonomy" id="10224"/>
    <lineage>
        <taxon>Eukaryota</taxon>
        <taxon>Metazoa</taxon>
        <taxon>Hemichordata</taxon>
        <taxon>Enteropneusta</taxon>
        <taxon>Harrimaniidae</taxon>
        <taxon>Saccoglossus</taxon>
    </lineage>
</organism>
<feature type="transmembrane region" description="Helical" evidence="8">
    <location>
        <begin position="235"/>
        <end position="257"/>
    </location>
</feature>
<evidence type="ECO:0000256" key="3">
    <source>
        <dbReference type="ARBA" id="ARBA00022475"/>
    </source>
</evidence>
<keyword evidence="7" id="KW-0675">Receptor</keyword>
<evidence type="ECO:0000256" key="1">
    <source>
        <dbReference type="ARBA" id="ARBA00004651"/>
    </source>
</evidence>
<keyword evidence="5 8" id="KW-1133">Transmembrane helix</keyword>
<feature type="transmembrane region" description="Helical" evidence="8">
    <location>
        <begin position="556"/>
        <end position="575"/>
    </location>
</feature>
<feature type="transmembrane region" description="Helical" evidence="8">
    <location>
        <begin position="201"/>
        <end position="220"/>
    </location>
</feature>
<evidence type="ECO:0000313" key="9">
    <source>
        <dbReference type="Proteomes" id="UP000694865"/>
    </source>
</evidence>
<evidence type="ECO:0000256" key="2">
    <source>
        <dbReference type="ARBA" id="ARBA00022448"/>
    </source>
</evidence>
<feature type="transmembrane region" description="Helical" evidence="8">
    <location>
        <begin position="170"/>
        <end position="189"/>
    </location>
</feature>
<dbReference type="Proteomes" id="UP000694865">
    <property type="component" value="Unplaced"/>
</dbReference>
<dbReference type="PANTHER" id="PTHR21444">
    <property type="entry name" value="COILED-COIL DOMAIN-CONTAINING PROTEIN 180"/>
    <property type="match status" value="1"/>
</dbReference>
<evidence type="ECO:0000313" key="10">
    <source>
        <dbReference type="RefSeq" id="XP_006814603.1"/>
    </source>
</evidence>
<evidence type="ECO:0000256" key="4">
    <source>
        <dbReference type="ARBA" id="ARBA00022692"/>
    </source>
</evidence>
<evidence type="ECO:0000256" key="8">
    <source>
        <dbReference type="SAM" id="Phobius"/>
    </source>
</evidence>
<feature type="transmembrane region" description="Helical" evidence="8">
    <location>
        <begin position="471"/>
        <end position="492"/>
    </location>
</feature>
<feature type="transmembrane region" description="Helical" evidence="8">
    <location>
        <begin position="16"/>
        <end position="35"/>
    </location>
</feature>
<evidence type="ECO:0000256" key="7">
    <source>
        <dbReference type="ARBA" id="ARBA00023170"/>
    </source>
</evidence>
<evidence type="ECO:0000256" key="5">
    <source>
        <dbReference type="ARBA" id="ARBA00022989"/>
    </source>
</evidence>
<keyword evidence="6 8" id="KW-0472">Membrane</keyword>
<dbReference type="GeneID" id="102803797"/>
<keyword evidence="4 8" id="KW-0812">Transmembrane</keyword>
<keyword evidence="2" id="KW-0813">Transport</keyword>
<keyword evidence="9" id="KW-1185">Reference proteome</keyword>
<feature type="transmembrane region" description="Helical" evidence="8">
    <location>
        <begin position="140"/>
        <end position="158"/>
    </location>
</feature>